<organism evidence="1 2">
    <name type="scientific">Arctium lappa</name>
    <name type="common">Greater burdock</name>
    <name type="synonym">Lappa major</name>
    <dbReference type="NCBI Taxonomy" id="4217"/>
    <lineage>
        <taxon>Eukaryota</taxon>
        <taxon>Viridiplantae</taxon>
        <taxon>Streptophyta</taxon>
        <taxon>Embryophyta</taxon>
        <taxon>Tracheophyta</taxon>
        <taxon>Spermatophyta</taxon>
        <taxon>Magnoliopsida</taxon>
        <taxon>eudicotyledons</taxon>
        <taxon>Gunneridae</taxon>
        <taxon>Pentapetalae</taxon>
        <taxon>asterids</taxon>
        <taxon>campanulids</taxon>
        <taxon>Asterales</taxon>
        <taxon>Asteraceae</taxon>
        <taxon>Carduoideae</taxon>
        <taxon>Cardueae</taxon>
        <taxon>Arctiinae</taxon>
        <taxon>Arctium</taxon>
    </lineage>
</organism>
<comment type="caution">
    <text evidence="1">The sequence shown here is derived from an EMBL/GenBank/DDBJ whole genome shotgun (WGS) entry which is preliminary data.</text>
</comment>
<dbReference type="Proteomes" id="UP001055879">
    <property type="component" value="Linkage Group LG13"/>
</dbReference>
<evidence type="ECO:0000313" key="2">
    <source>
        <dbReference type="Proteomes" id="UP001055879"/>
    </source>
</evidence>
<name>A0ACB8Y654_ARCLA</name>
<accession>A0ACB8Y654</accession>
<sequence>MASPASQIPTTSVFEDRSSSKQVDSKKKSGGFKQNRPVDLVIAQSPSGFMFPSMFSPSGLLNSPGFFSPLQCLYL</sequence>
<proteinExistence type="predicted"/>
<keyword evidence="2" id="KW-1185">Reference proteome</keyword>
<protein>
    <submittedName>
        <fullName evidence="1">Uncharacterized protein</fullName>
    </submittedName>
</protein>
<evidence type="ECO:0000313" key="1">
    <source>
        <dbReference type="EMBL" id="KAI3680568.1"/>
    </source>
</evidence>
<gene>
    <name evidence="1" type="ORF">L6452_35341</name>
</gene>
<reference evidence="1 2" key="2">
    <citation type="journal article" date="2022" name="Mol. Ecol. Resour.">
        <title>The genomes of chicory, endive, great burdock and yacon provide insights into Asteraceae paleo-polyploidization history and plant inulin production.</title>
        <authorList>
            <person name="Fan W."/>
            <person name="Wang S."/>
            <person name="Wang H."/>
            <person name="Wang A."/>
            <person name="Jiang F."/>
            <person name="Liu H."/>
            <person name="Zhao H."/>
            <person name="Xu D."/>
            <person name="Zhang Y."/>
        </authorList>
    </citation>
    <scope>NUCLEOTIDE SEQUENCE [LARGE SCALE GENOMIC DNA]</scope>
    <source>
        <strain evidence="2">cv. Niubang</strain>
    </source>
</reference>
<reference evidence="2" key="1">
    <citation type="journal article" date="2022" name="Mol. Ecol. Resour.">
        <title>The genomes of chicory, endive, great burdock and yacon provide insights into Asteraceae palaeo-polyploidization history and plant inulin production.</title>
        <authorList>
            <person name="Fan W."/>
            <person name="Wang S."/>
            <person name="Wang H."/>
            <person name="Wang A."/>
            <person name="Jiang F."/>
            <person name="Liu H."/>
            <person name="Zhao H."/>
            <person name="Xu D."/>
            <person name="Zhang Y."/>
        </authorList>
    </citation>
    <scope>NUCLEOTIDE SEQUENCE [LARGE SCALE GENOMIC DNA]</scope>
    <source>
        <strain evidence="2">cv. Niubang</strain>
    </source>
</reference>
<dbReference type="EMBL" id="CM042059">
    <property type="protein sequence ID" value="KAI3680568.1"/>
    <property type="molecule type" value="Genomic_DNA"/>
</dbReference>